<keyword evidence="7" id="KW-1185">Reference proteome</keyword>
<sequence>MARDLGITRSTVRCHVQRVLTKLGVATRLQAAAQAPPTSPTAVPRPRPLPPPSAPISALTPRETQVLRCIAVGIGRAEIAKHLFISPNTARTHVQRILAKLDVHSAIAAMAAAHRAGIPAQKGA</sequence>
<dbReference type="CDD" id="cd06170">
    <property type="entry name" value="LuxR_C_like"/>
    <property type="match status" value="1"/>
</dbReference>
<dbReference type="PANTHER" id="PTHR44688:SF16">
    <property type="entry name" value="DNA-BINDING TRANSCRIPTIONAL ACTIVATOR DEVR_DOSR"/>
    <property type="match status" value="1"/>
</dbReference>
<evidence type="ECO:0000256" key="2">
    <source>
        <dbReference type="ARBA" id="ARBA00023125"/>
    </source>
</evidence>
<reference evidence="6" key="1">
    <citation type="submission" date="2021-04" db="EMBL/GenBank/DDBJ databases">
        <title>Genome based classification of Actinospica acidithermotolerans sp. nov., an actinobacterium isolated from an Indonesian hot spring.</title>
        <authorList>
            <person name="Kusuma A.B."/>
            <person name="Putra K.E."/>
            <person name="Nafisah S."/>
            <person name="Loh J."/>
            <person name="Nouioui I."/>
            <person name="Goodfellow M."/>
        </authorList>
    </citation>
    <scope>NUCLEOTIDE SEQUENCE</scope>
    <source>
        <strain evidence="6">MGRD01-02</strain>
    </source>
</reference>
<comment type="caution">
    <text evidence="6">The sequence shown here is derived from an EMBL/GenBank/DDBJ whole genome shotgun (WGS) entry which is preliminary data.</text>
</comment>
<dbReference type="EMBL" id="JAGSOH010000040">
    <property type="protein sequence ID" value="MBR7827708.1"/>
    <property type="molecule type" value="Genomic_DNA"/>
</dbReference>
<evidence type="ECO:0000256" key="1">
    <source>
        <dbReference type="ARBA" id="ARBA00023015"/>
    </source>
</evidence>
<proteinExistence type="predicted"/>
<dbReference type="GO" id="GO:0003677">
    <property type="term" value="F:DNA binding"/>
    <property type="evidence" value="ECO:0007669"/>
    <property type="project" value="UniProtKB-KW"/>
</dbReference>
<feature type="domain" description="HTH luxR-type" evidence="5">
    <location>
        <begin position="52"/>
        <end position="117"/>
    </location>
</feature>
<evidence type="ECO:0000259" key="5">
    <source>
        <dbReference type="PROSITE" id="PS50043"/>
    </source>
</evidence>
<protein>
    <submittedName>
        <fullName evidence="6">Helix-turn-helix transcriptional regulator</fullName>
    </submittedName>
</protein>
<keyword evidence="3" id="KW-0804">Transcription</keyword>
<gene>
    <name evidence="6" type="ORF">KDK95_15420</name>
</gene>
<dbReference type="AlphaFoldDB" id="A0A941EBT1"/>
<evidence type="ECO:0000313" key="6">
    <source>
        <dbReference type="EMBL" id="MBR7827708.1"/>
    </source>
</evidence>
<dbReference type="GO" id="GO:0006355">
    <property type="term" value="P:regulation of DNA-templated transcription"/>
    <property type="evidence" value="ECO:0007669"/>
    <property type="project" value="InterPro"/>
</dbReference>
<evidence type="ECO:0000256" key="3">
    <source>
        <dbReference type="ARBA" id="ARBA00023163"/>
    </source>
</evidence>
<dbReference type="Proteomes" id="UP000676325">
    <property type="component" value="Unassembled WGS sequence"/>
</dbReference>
<dbReference type="PROSITE" id="PS50043">
    <property type="entry name" value="HTH_LUXR_2"/>
    <property type="match status" value="2"/>
</dbReference>
<dbReference type="Pfam" id="PF00196">
    <property type="entry name" value="GerE"/>
    <property type="match status" value="2"/>
</dbReference>
<dbReference type="InterPro" id="IPR036388">
    <property type="entry name" value="WH-like_DNA-bd_sf"/>
</dbReference>
<organism evidence="6 7">
    <name type="scientific">Actinospica acidithermotolerans</name>
    <dbReference type="NCBI Taxonomy" id="2828514"/>
    <lineage>
        <taxon>Bacteria</taxon>
        <taxon>Bacillati</taxon>
        <taxon>Actinomycetota</taxon>
        <taxon>Actinomycetes</taxon>
        <taxon>Catenulisporales</taxon>
        <taxon>Actinospicaceae</taxon>
        <taxon>Actinospica</taxon>
    </lineage>
</organism>
<dbReference type="SMART" id="SM00421">
    <property type="entry name" value="HTH_LUXR"/>
    <property type="match status" value="2"/>
</dbReference>
<feature type="compositionally biased region" description="Pro residues" evidence="4">
    <location>
        <begin position="37"/>
        <end position="54"/>
    </location>
</feature>
<keyword evidence="1" id="KW-0805">Transcription regulation</keyword>
<dbReference type="SUPFAM" id="SSF46894">
    <property type="entry name" value="C-terminal effector domain of the bipartite response regulators"/>
    <property type="match status" value="2"/>
</dbReference>
<feature type="domain" description="HTH luxR-type" evidence="5">
    <location>
        <begin position="1"/>
        <end position="39"/>
    </location>
</feature>
<dbReference type="PANTHER" id="PTHR44688">
    <property type="entry name" value="DNA-BINDING TRANSCRIPTIONAL ACTIVATOR DEVR_DOSR"/>
    <property type="match status" value="1"/>
</dbReference>
<dbReference type="InterPro" id="IPR016032">
    <property type="entry name" value="Sig_transdc_resp-reg_C-effctor"/>
</dbReference>
<name>A0A941EBT1_9ACTN</name>
<accession>A0A941EBT1</accession>
<keyword evidence="2" id="KW-0238">DNA-binding</keyword>
<dbReference type="Gene3D" id="1.10.10.10">
    <property type="entry name" value="Winged helix-like DNA-binding domain superfamily/Winged helix DNA-binding domain"/>
    <property type="match status" value="2"/>
</dbReference>
<evidence type="ECO:0000256" key="4">
    <source>
        <dbReference type="SAM" id="MobiDB-lite"/>
    </source>
</evidence>
<dbReference type="InterPro" id="IPR000792">
    <property type="entry name" value="Tscrpt_reg_LuxR_C"/>
</dbReference>
<evidence type="ECO:0000313" key="7">
    <source>
        <dbReference type="Proteomes" id="UP000676325"/>
    </source>
</evidence>
<dbReference type="PRINTS" id="PR00038">
    <property type="entry name" value="HTHLUXR"/>
</dbReference>
<feature type="region of interest" description="Disordered" evidence="4">
    <location>
        <begin position="31"/>
        <end position="58"/>
    </location>
</feature>